<proteinExistence type="predicted"/>
<gene>
    <name evidence="2" type="ORF">D9756_010524</name>
</gene>
<feature type="compositionally biased region" description="Acidic residues" evidence="1">
    <location>
        <begin position="886"/>
        <end position="896"/>
    </location>
</feature>
<dbReference type="InterPro" id="IPR036420">
    <property type="entry name" value="BRCT_dom_sf"/>
</dbReference>
<feature type="compositionally biased region" description="Low complexity" evidence="1">
    <location>
        <begin position="440"/>
        <end position="455"/>
    </location>
</feature>
<dbReference type="AlphaFoldDB" id="A0A8H5CUS6"/>
<feature type="compositionally biased region" description="Low complexity" evidence="1">
    <location>
        <begin position="470"/>
        <end position="483"/>
    </location>
</feature>
<protein>
    <recommendedName>
        <fullName evidence="4">FHA domain-containing protein</fullName>
    </recommendedName>
</protein>
<feature type="region of interest" description="Disordered" evidence="1">
    <location>
        <begin position="772"/>
        <end position="968"/>
    </location>
</feature>
<feature type="compositionally biased region" description="Basic and acidic residues" evidence="1">
    <location>
        <begin position="927"/>
        <end position="937"/>
    </location>
</feature>
<sequence length="968" mass="106329">MWIITGPFDTENAVELSSQKSKLLKTGKSYPLGRKNQPLLVLNKKVSAAHCKFTVEECTLDDVHNPEKLPKLTFHNERDKAMRLLRGESQLLIESKMTLGLQDGDVIHIVTGIPIAVKWQPICCFSPTLRGKSNVSLETCARLGVSIVYTPNAHVTHHILPTYVSNASVAASLISAAQFVKFEWLLEILKNEASLEENFALPNISKFRPMFSPTLSPSQKVFKVWEPNEERFDMFTKYRFLAFGEKAREIESDLRELIKRGGGLLETFDVAGGVAKLHKALTRGQAKESRQLVVVADVKDMKAAIGANEWKKMVEEVQSFGLSITYPETVVQSVIDVEPSLLNIRQPSPEATNALSINLNSSTTASLLPNYVPNSIPDEPSIPPEEPPVRKRLARRATSRQPSVEPTSQGDVEEVKAETPKPRRLLLSRRGKTVEPGANSQSSSQAADAQPSAPVAPTPGRLRLKRRLGQTSATAAEAATQSQLPDILPSPPGNEPPLKKFKALFEASGPAGSGAVESFNENVNPYTNAGTSLPVGSQTQSYTSEGFIRRAGTGADLSALREEEEEEESLPTGRSQMKGTKRMIDHLQEGGQDVEMVDASAAGGDGQPARKRPALDAGKHVAPTQHSPTSKRMEKERKPGAPVGQPDIDAEFLKAVASTKKGKRAEDDFDREFNNLRISKSKAANAGQQQRDEEEEEWRRCTDFGDDTGLRGNFMVVLEMDIYKNAGDGKGMSSQGTNGREERALPDKWKDQPNFKKFKKALSEDNGFDVAPAHWKSKKSQRAGGFSQEFKTESRPPSLRETAKASTIINDNSDDEDQARPTFGKRKISPVQIEQSKKPSSRADSRAPSTRATSKAPGSRANSVVPPATKRTTNLKASNKPALFLDSDDDVEEVDEREQHRSQNTITSKGTHDDGDEDDLTLRSTKRSMDNMPERPRVGGRRRVVGADDDSDDDGAVFKGFGKGRRKR</sequence>
<dbReference type="OrthoDB" id="552194at2759"/>
<feature type="compositionally biased region" description="Basic and acidic residues" evidence="1">
    <location>
        <begin position="739"/>
        <end position="754"/>
    </location>
</feature>
<reference evidence="2 3" key="1">
    <citation type="journal article" date="2020" name="ISME J.">
        <title>Uncovering the hidden diversity of litter-decomposition mechanisms in mushroom-forming fungi.</title>
        <authorList>
            <person name="Floudas D."/>
            <person name="Bentzer J."/>
            <person name="Ahren D."/>
            <person name="Johansson T."/>
            <person name="Persson P."/>
            <person name="Tunlid A."/>
        </authorList>
    </citation>
    <scope>NUCLEOTIDE SEQUENCE [LARGE SCALE GENOMIC DNA]</scope>
    <source>
        <strain evidence="2 3">CBS 146.42</strain>
    </source>
</reference>
<feature type="region of interest" description="Disordered" evidence="1">
    <location>
        <begin position="725"/>
        <end position="754"/>
    </location>
</feature>
<feature type="region of interest" description="Disordered" evidence="1">
    <location>
        <begin position="370"/>
        <end position="579"/>
    </location>
</feature>
<keyword evidence="3" id="KW-1185">Reference proteome</keyword>
<feature type="compositionally biased region" description="Polar residues" evidence="1">
    <location>
        <begin position="519"/>
        <end position="544"/>
    </location>
</feature>
<evidence type="ECO:0000313" key="3">
    <source>
        <dbReference type="Proteomes" id="UP000559027"/>
    </source>
</evidence>
<feature type="compositionally biased region" description="Polar residues" evidence="1">
    <location>
        <begin position="399"/>
        <end position="410"/>
    </location>
</feature>
<name>A0A8H5CUS6_9AGAR</name>
<evidence type="ECO:0008006" key="4">
    <source>
        <dbReference type="Google" id="ProtNLM"/>
    </source>
</evidence>
<evidence type="ECO:0000313" key="2">
    <source>
        <dbReference type="EMBL" id="KAF5348255.1"/>
    </source>
</evidence>
<feature type="compositionally biased region" description="Basic residues" evidence="1">
    <location>
        <begin position="422"/>
        <end position="431"/>
    </location>
</feature>
<dbReference type="EMBL" id="JAACJO010000020">
    <property type="protein sequence ID" value="KAF5348255.1"/>
    <property type="molecule type" value="Genomic_DNA"/>
</dbReference>
<feature type="compositionally biased region" description="Basic and acidic residues" evidence="1">
    <location>
        <begin position="835"/>
        <end position="845"/>
    </location>
</feature>
<dbReference type="Proteomes" id="UP000559027">
    <property type="component" value="Unassembled WGS sequence"/>
</dbReference>
<organism evidence="2 3">
    <name type="scientific">Leucocoprinus leucothites</name>
    <dbReference type="NCBI Taxonomy" id="201217"/>
    <lineage>
        <taxon>Eukaryota</taxon>
        <taxon>Fungi</taxon>
        <taxon>Dikarya</taxon>
        <taxon>Basidiomycota</taxon>
        <taxon>Agaricomycotina</taxon>
        <taxon>Agaricomycetes</taxon>
        <taxon>Agaricomycetidae</taxon>
        <taxon>Agaricales</taxon>
        <taxon>Agaricineae</taxon>
        <taxon>Agaricaceae</taxon>
        <taxon>Leucocoprinus</taxon>
    </lineage>
</organism>
<evidence type="ECO:0000256" key="1">
    <source>
        <dbReference type="SAM" id="MobiDB-lite"/>
    </source>
</evidence>
<accession>A0A8H5CUS6</accession>
<dbReference type="SUPFAM" id="SSF52113">
    <property type="entry name" value="BRCT domain"/>
    <property type="match status" value="1"/>
</dbReference>
<feature type="region of interest" description="Disordered" evidence="1">
    <location>
        <begin position="597"/>
        <end position="710"/>
    </location>
</feature>
<comment type="caution">
    <text evidence="2">The sequence shown here is derived from an EMBL/GenBank/DDBJ whole genome shotgun (WGS) entry which is preliminary data.</text>
</comment>